<dbReference type="GO" id="GO:0030313">
    <property type="term" value="C:cell envelope"/>
    <property type="evidence" value="ECO:0007669"/>
    <property type="project" value="UniProtKB-SubCell"/>
</dbReference>
<dbReference type="InterPro" id="IPR013740">
    <property type="entry name" value="Redoxin"/>
</dbReference>
<dbReference type="InterPro" id="IPR036249">
    <property type="entry name" value="Thioredoxin-like_sf"/>
</dbReference>
<sequence>MENPSIQGLVEAQKGNNSMVFISVLYKDSPANAMDYMKANGFNFPVLIDDKNVSMEYGITGVPETFVINKKGIIIEKVIGPIRWDSPDVMAEIMKLTNDSLN</sequence>
<evidence type="ECO:0000256" key="2">
    <source>
        <dbReference type="ARBA" id="ARBA00022748"/>
    </source>
</evidence>
<keyword evidence="2" id="KW-0201">Cytochrome c-type biogenesis</keyword>
<comment type="subcellular location">
    <subcellularLocation>
        <location evidence="1">Cell envelope</location>
    </subcellularLocation>
</comment>
<dbReference type="GO" id="GO:0016491">
    <property type="term" value="F:oxidoreductase activity"/>
    <property type="evidence" value="ECO:0007669"/>
    <property type="project" value="InterPro"/>
</dbReference>
<proteinExistence type="predicted"/>
<comment type="caution">
    <text evidence="6">The sequence shown here is derived from an EMBL/GenBank/DDBJ whole genome shotgun (WGS) entry which is preliminary data.</text>
</comment>
<dbReference type="SUPFAM" id="SSF52833">
    <property type="entry name" value="Thioredoxin-like"/>
    <property type="match status" value="1"/>
</dbReference>
<protein>
    <recommendedName>
        <fullName evidence="5">Redoxin domain-containing protein</fullName>
    </recommendedName>
</protein>
<dbReference type="PANTHER" id="PTHR42852">
    <property type="entry name" value="THIOL:DISULFIDE INTERCHANGE PROTEIN DSBE"/>
    <property type="match status" value="1"/>
</dbReference>
<feature type="domain" description="Redoxin" evidence="5">
    <location>
        <begin position="12"/>
        <end position="88"/>
    </location>
</feature>
<dbReference type="InterPro" id="IPR050553">
    <property type="entry name" value="Thioredoxin_ResA/DsbE_sf"/>
</dbReference>
<evidence type="ECO:0000256" key="4">
    <source>
        <dbReference type="ARBA" id="ARBA00023284"/>
    </source>
</evidence>
<keyword evidence="3" id="KW-1015">Disulfide bond</keyword>
<evidence type="ECO:0000256" key="3">
    <source>
        <dbReference type="ARBA" id="ARBA00023157"/>
    </source>
</evidence>
<dbReference type="PANTHER" id="PTHR42852:SF6">
    <property type="entry name" value="THIOL:DISULFIDE INTERCHANGE PROTEIN DSBE"/>
    <property type="match status" value="1"/>
</dbReference>
<dbReference type="EMBL" id="BLAB01000001">
    <property type="protein sequence ID" value="GER94263.1"/>
    <property type="molecule type" value="Genomic_DNA"/>
</dbReference>
<keyword evidence="4" id="KW-0676">Redox-active center</keyword>
<name>A0A5J4L3L8_9ZZZZ</name>
<evidence type="ECO:0000259" key="5">
    <source>
        <dbReference type="Pfam" id="PF08534"/>
    </source>
</evidence>
<dbReference type="CDD" id="cd02966">
    <property type="entry name" value="TlpA_like_family"/>
    <property type="match status" value="1"/>
</dbReference>
<evidence type="ECO:0000313" key="6">
    <source>
        <dbReference type="EMBL" id="GER94263.1"/>
    </source>
</evidence>
<reference evidence="6" key="1">
    <citation type="submission" date="2019-10" db="EMBL/GenBank/DDBJ databases">
        <title>Metagenomic sequencing of thiosulfate-disproportionating enrichment culture.</title>
        <authorList>
            <person name="Umezawa K."/>
            <person name="Kojima H."/>
            <person name="Fukui M."/>
        </authorList>
    </citation>
    <scope>NUCLEOTIDE SEQUENCE</scope>
    <source>
        <strain evidence="6">45J</strain>
    </source>
</reference>
<organism evidence="6">
    <name type="scientific">hot springs metagenome</name>
    <dbReference type="NCBI Taxonomy" id="433727"/>
    <lineage>
        <taxon>unclassified sequences</taxon>
        <taxon>metagenomes</taxon>
        <taxon>ecological metagenomes</taxon>
    </lineage>
</organism>
<dbReference type="Pfam" id="PF08534">
    <property type="entry name" value="Redoxin"/>
    <property type="match status" value="1"/>
</dbReference>
<gene>
    <name evidence="6" type="ORF">A45J_2023</name>
</gene>
<accession>A0A5J4L3L8</accession>
<dbReference type="AlphaFoldDB" id="A0A5J4L3L8"/>
<dbReference type="Gene3D" id="3.40.30.10">
    <property type="entry name" value="Glutaredoxin"/>
    <property type="match status" value="1"/>
</dbReference>
<evidence type="ECO:0000256" key="1">
    <source>
        <dbReference type="ARBA" id="ARBA00004196"/>
    </source>
</evidence>
<dbReference type="GO" id="GO:0017004">
    <property type="term" value="P:cytochrome complex assembly"/>
    <property type="evidence" value="ECO:0007669"/>
    <property type="project" value="UniProtKB-KW"/>
</dbReference>